<dbReference type="PANTHER" id="PTHR21456">
    <property type="entry name" value="FAMILY WITH SEQUENCE SIMILARITY 102"/>
    <property type="match status" value="1"/>
</dbReference>
<reference evidence="3" key="2">
    <citation type="submission" date="2023-05" db="EMBL/GenBank/DDBJ databases">
        <authorList>
            <consortium name="Lawrence Berkeley National Laboratory"/>
            <person name="Steindorff A."/>
            <person name="Hensen N."/>
            <person name="Bonometti L."/>
            <person name="Westerberg I."/>
            <person name="Brannstrom I.O."/>
            <person name="Guillou S."/>
            <person name="Cros-Aarteil S."/>
            <person name="Calhoun S."/>
            <person name="Haridas S."/>
            <person name="Kuo A."/>
            <person name="Mondo S."/>
            <person name="Pangilinan J."/>
            <person name="Riley R."/>
            <person name="Labutti K."/>
            <person name="Andreopoulos B."/>
            <person name="Lipzen A."/>
            <person name="Chen C."/>
            <person name="Yanf M."/>
            <person name="Daum C."/>
            <person name="Ng V."/>
            <person name="Clum A."/>
            <person name="Ohm R."/>
            <person name="Martin F."/>
            <person name="Silar P."/>
            <person name="Natvig D."/>
            <person name="Lalanne C."/>
            <person name="Gautier V."/>
            <person name="Ament-Velasquez S.L."/>
            <person name="Kruys A."/>
            <person name="Hutchinson M.I."/>
            <person name="Powell A.J."/>
            <person name="Barry K."/>
            <person name="Miller A.N."/>
            <person name="Grigoriev I.V."/>
            <person name="Debuchy R."/>
            <person name="Gladieux P."/>
            <person name="Thoren M.H."/>
            <person name="Johannesson H."/>
        </authorList>
    </citation>
    <scope>NUCLEOTIDE SEQUENCE</scope>
    <source>
        <strain evidence="3">CBS 757.83</strain>
    </source>
</reference>
<dbReference type="PROSITE" id="PS51840">
    <property type="entry name" value="C2_NT"/>
    <property type="match status" value="1"/>
</dbReference>
<protein>
    <recommendedName>
        <fullName evidence="2">C2 NT-type domain-containing protein</fullName>
    </recommendedName>
</protein>
<feature type="compositionally biased region" description="Polar residues" evidence="1">
    <location>
        <begin position="426"/>
        <end position="436"/>
    </location>
</feature>
<evidence type="ECO:0000313" key="3">
    <source>
        <dbReference type="EMBL" id="KAK4102228.1"/>
    </source>
</evidence>
<feature type="compositionally biased region" description="Basic residues" evidence="1">
    <location>
        <begin position="353"/>
        <end position="365"/>
    </location>
</feature>
<feature type="domain" description="C2 NT-type" evidence="2">
    <location>
        <begin position="5"/>
        <end position="139"/>
    </location>
</feature>
<accession>A0AAN6Q2A5</accession>
<feature type="compositionally biased region" description="Basic residues" evidence="1">
    <location>
        <begin position="403"/>
        <end position="422"/>
    </location>
</feature>
<evidence type="ECO:0000256" key="1">
    <source>
        <dbReference type="SAM" id="MobiDB-lite"/>
    </source>
</evidence>
<sequence length="552" mass="60171">MQFFPLVHKARKPKFDVHLKISDLNNVPLVSGASMIKWHLPHSIHGEHRGRTPKCPILNHRVEYHYSKVIPVRIGIDRNNNLAECLIEFEVVQEFGAEKITLGTIRLNLAEYVEESEAVLRHGTSANAANDTLTSSAQIPGHHHRNRSSLSNVVPAPVPEASPRTSRDEERPTTSDVVQDGVVRRYLMQDSKINSTLKVSILMVQVEGERNYTAPAPKSAPVFGGIAGFVASDAAFEPVDPGAAAAPGHVPSSFSGKSRDVFEVQDMYRRALAASWASQPAELPADQCIEDIFAGGEGFAAQPLLSSSKKLHARGHSKQQQHHHTAAAAHSLGRRGASNQVIVEPDDDDASAHHHHLHLHHHPTRSRNPPRDDSGGSVSDDEENSNGGGDMMGTLRPRDLARMRRHHHPQHHHQHHHNHHHLRDQSVASDRSTTTVLGADRDRGTAISGNGSGNSGGVPSSSLLREPFPSSSSSSSFPHQHRREESKITHDGGGLRSRSSSLVSLATTLGTGSSERERGRHGEGGGLKRAREVDEFEVRDDLVAWSISGGRL</sequence>
<evidence type="ECO:0000313" key="4">
    <source>
        <dbReference type="Proteomes" id="UP001305647"/>
    </source>
</evidence>
<comment type="caution">
    <text evidence="3">The sequence shown here is derived from an EMBL/GenBank/DDBJ whole genome shotgun (WGS) entry which is preliminary data.</text>
</comment>
<dbReference type="PANTHER" id="PTHR21456:SF1">
    <property type="entry name" value="C2 NT-TYPE DOMAIN-CONTAINING PROTEIN"/>
    <property type="match status" value="1"/>
</dbReference>
<feature type="compositionally biased region" description="Basic and acidic residues" evidence="1">
    <location>
        <begin position="514"/>
        <end position="523"/>
    </location>
</feature>
<name>A0AAN6Q2A5_9PEZI</name>
<dbReference type="EMBL" id="MU863632">
    <property type="protein sequence ID" value="KAK4102228.1"/>
    <property type="molecule type" value="Genomic_DNA"/>
</dbReference>
<organism evidence="3 4">
    <name type="scientific">Parathielavia hyrcaniae</name>
    <dbReference type="NCBI Taxonomy" id="113614"/>
    <lineage>
        <taxon>Eukaryota</taxon>
        <taxon>Fungi</taxon>
        <taxon>Dikarya</taxon>
        <taxon>Ascomycota</taxon>
        <taxon>Pezizomycotina</taxon>
        <taxon>Sordariomycetes</taxon>
        <taxon>Sordariomycetidae</taxon>
        <taxon>Sordariales</taxon>
        <taxon>Chaetomiaceae</taxon>
        <taxon>Parathielavia</taxon>
    </lineage>
</organism>
<keyword evidence="4" id="KW-1185">Reference proteome</keyword>
<feature type="region of interest" description="Disordered" evidence="1">
    <location>
        <begin position="135"/>
        <end position="176"/>
    </location>
</feature>
<dbReference type="AlphaFoldDB" id="A0AAN6Q2A5"/>
<gene>
    <name evidence="3" type="ORF">N658DRAFT_554022</name>
</gene>
<feature type="region of interest" description="Disordered" evidence="1">
    <location>
        <begin position="308"/>
        <end position="335"/>
    </location>
</feature>
<dbReference type="InterPro" id="IPR039931">
    <property type="entry name" value="EEIG1/2-like"/>
</dbReference>
<reference evidence="3" key="1">
    <citation type="journal article" date="2023" name="Mol. Phylogenet. Evol.">
        <title>Genome-scale phylogeny and comparative genomics of the fungal order Sordariales.</title>
        <authorList>
            <person name="Hensen N."/>
            <person name="Bonometti L."/>
            <person name="Westerberg I."/>
            <person name="Brannstrom I.O."/>
            <person name="Guillou S."/>
            <person name="Cros-Aarteil S."/>
            <person name="Calhoun S."/>
            <person name="Haridas S."/>
            <person name="Kuo A."/>
            <person name="Mondo S."/>
            <person name="Pangilinan J."/>
            <person name="Riley R."/>
            <person name="LaButti K."/>
            <person name="Andreopoulos B."/>
            <person name="Lipzen A."/>
            <person name="Chen C."/>
            <person name="Yan M."/>
            <person name="Daum C."/>
            <person name="Ng V."/>
            <person name="Clum A."/>
            <person name="Steindorff A."/>
            <person name="Ohm R.A."/>
            <person name="Martin F."/>
            <person name="Silar P."/>
            <person name="Natvig D.O."/>
            <person name="Lalanne C."/>
            <person name="Gautier V."/>
            <person name="Ament-Velasquez S.L."/>
            <person name="Kruys A."/>
            <person name="Hutchinson M.I."/>
            <person name="Powell A.J."/>
            <person name="Barry K."/>
            <person name="Miller A.N."/>
            <person name="Grigoriev I.V."/>
            <person name="Debuchy R."/>
            <person name="Gladieux P."/>
            <person name="Hiltunen Thoren M."/>
            <person name="Johannesson H."/>
        </authorList>
    </citation>
    <scope>NUCLEOTIDE SEQUENCE</scope>
    <source>
        <strain evidence="3">CBS 757.83</strain>
    </source>
</reference>
<feature type="region of interest" description="Disordered" evidence="1">
    <location>
        <begin position="348"/>
        <end position="529"/>
    </location>
</feature>
<feature type="compositionally biased region" description="Low complexity" evidence="1">
    <location>
        <begin position="496"/>
        <end position="513"/>
    </location>
</feature>
<feature type="compositionally biased region" description="Basic residues" evidence="1">
    <location>
        <begin position="309"/>
        <end position="325"/>
    </location>
</feature>
<dbReference type="InterPro" id="IPR019448">
    <property type="entry name" value="NT-C2"/>
</dbReference>
<evidence type="ECO:0000259" key="2">
    <source>
        <dbReference type="PROSITE" id="PS51840"/>
    </source>
</evidence>
<dbReference type="Pfam" id="PF10358">
    <property type="entry name" value="NT-C2"/>
    <property type="match status" value="1"/>
</dbReference>
<feature type="compositionally biased region" description="Low complexity" evidence="1">
    <location>
        <begin position="457"/>
        <end position="478"/>
    </location>
</feature>
<dbReference type="Proteomes" id="UP001305647">
    <property type="component" value="Unassembled WGS sequence"/>
</dbReference>
<proteinExistence type="predicted"/>